<name>A0A975QI26_9ACTN</name>
<dbReference type="CDD" id="cd08895">
    <property type="entry name" value="SRPBCC_CalC_Aha1-like_2"/>
    <property type="match status" value="1"/>
</dbReference>
<dbReference type="AlphaFoldDB" id="A0A975QI26"/>
<dbReference type="Proteomes" id="UP000682416">
    <property type="component" value="Chromosome"/>
</dbReference>
<feature type="domain" description="Activator of Hsp90 ATPase homologue 1/2-like C-terminal" evidence="2">
    <location>
        <begin position="17"/>
        <end position="157"/>
    </location>
</feature>
<dbReference type="Gene3D" id="3.30.530.20">
    <property type="match status" value="1"/>
</dbReference>
<organism evidence="3 4">
    <name type="scientific">Nocardiopsis eucommiae</name>
    <dbReference type="NCBI Taxonomy" id="2831970"/>
    <lineage>
        <taxon>Bacteria</taxon>
        <taxon>Bacillati</taxon>
        <taxon>Actinomycetota</taxon>
        <taxon>Actinomycetes</taxon>
        <taxon>Streptosporangiales</taxon>
        <taxon>Nocardiopsidaceae</taxon>
        <taxon>Nocardiopsis</taxon>
    </lineage>
</organism>
<dbReference type="EMBL" id="CP074402">
    <property type="protein sequence ID" value="QVJ00441.1"/>
    <property type="molecule type" value="Genomic_DNA"/>
</dbReference>
<dbReference type="InterPro" id="IPR023393">
    <property type="entry name" value="START-like_dom_sf"/>
</dbReference>
<sequence length="158" mass="17053">MSVRGNGRVDRAERTIAAPPSEVYGALTDGAALQAWLPPEGMSGRIEDFDPRPGGGYRMELTYREADSGHGKTSESTDVTEVRFDELVPDQRIVQVIDFKSDDPAFLGAMVMTWRLEPVPEGTTVTIEATDVPPGIRPEDHAVGLASSLAHLAAHVEP</sequence>
<dbReference type="Pfam" id="PF08327">
    <property type="entry name" value="AHSA1"/>
    <property type="match status" value="1"/>
</dbReference>
<protein>
    <submittedName>
        <fullName evidence="3">SRPBCC family protein</fullName>
    </submittedName>
</protein>
<evidence type="ECO:0000256" key="1">
    <source>
        <dbReference type="ARBA" id="ARBA00006817"/>
    </source>
</evidence>
<evidence type="ECO:0000313" key="3">
    <source>
        <dbReference type="EMBL" id="QVJ00441.1"/>
    </source>
</evidence>
<gene>
    <name evidence="3" type="ORF">KGD82_16945</name>
</gene>
<keyword evidence="4" id="KW-1185">Reference proteome</keyword>
<accession>A0A975QI26</accession>
<comment type="similarity">
    <text evidence="1">Belongs to the AHA1 family.</text>
</comment>
<dbReference type="SUPFAM" id="SSF55961">
    <property type="entry name" value="Bet v1-like"/>
    <property type="match status" value="1"/>
</dbReference>
<proteinExistence type="inferred from homology"/>
<evidence type="ECO:0000313" key="4">
    <source>
        <dbReference type="Proteomes" id="UP000682416"/>
    </source>
</evidence>
<dbReference type="RefSeq" id="WP_378743536.1">
    <property type="nucleotide sequence ID" value="NZ_CBDRIY010000007.1"/>
</dbReference>
<dbReference type="KEGG" id="nec:KGD82_16945"/>
<dbReference type="InterPro" id="IPR013538">
    <property type="entry name" value="ASHA1/2-like_C"/>
</dbReference>
<evidence type="ECO:0000259" key="2">
    <source>
        <dbReference type="Pfam" id="PF08327"/>
    </source>
</evidence>
<reference evidence="3" key="1">
    <citation type="submission" date="2021-05" db="EMBL/GenBank/DDBJ databases">
        <authorList>
            <person name="Kaiqin L."/>
            <person name="Jian G."/>
        </authorList>
    </citation>
    <scope>NUCLEOTIDE SEQUENCE</scope>
    <source>
        <strain evidence="3">HDS5</strain>
    </source>
</reference>